<keyword evidence="2" id="KW-0479">Metal-binding</keyword>
<dbReference type="Gene3D" id="1.10.640.10">
    <property type="entry name" value="Haem peroxidase domain superfamily, animal type"/>
    <property type="match status" value="1"/>
</dbReference>
<dbReference type="GO" id="GO:0006979">
    <property type="term" value="P:response to oxidative stress"/>
    <property type="evidence" value="ECO:0007669"/>
    <property type="project" value="InterPro"/>
</dbReference>
<keyword evidence="1" id="KW-0560">Oxidoreductase</keyword>
<dbReference type="PANTHER" id="PTHR11475:SF86">
    <property type="entry name" value="PEROXIDASE"/>
    <property type="match status" value="1"/>
</dbReference>
<dbReference type="InterPro" id="IPR010255">
    <property type="entry name" value="Haem_peroxidase_sf"/>
</dbReference>
<dbReference type="AlphaFoldDB" id="A0A482V7T4"/>
<dbReference type="PANTHER" id="PTHR11475">
    <property type="entry name" value="OXIDASE/PEROXIDASE"/>
    <property type="match status" value="1"/>
</dbReference>
<dbReference type="GO" id="GO:0020037">
    <property type="term" value="F:heme binding"/>
    <property type="evidence" value="ECO:0007669"/>
    <property type="project" value="InterPro"/>
</dbReference>
<dbReference type="FunFam" id="1.10.640.10:FF:000009">
    <property type="entry name" value="Peroxidase, isoform B"/>
    <property type="match status" value="1"/>
</dbReference>
<feature type="binding site" description="axial binding residue" evidence="2">
    <location>
        <position position="425"/>
    </location>
    <ligand>
        <name>heme b</name>
        <dbReference type="ChEBI" id="CHEBI:60344"/>
    </ligand>
    <ligandPart>
        <name>Fe</name>
        <dbReference type="ChEBI" id="CHEBI:18248"/>
    </ligandPart>
</feature>
<gene>
    <name evidence="4" type="ORF">BDFB_005392</name>
</gene>
<sequence>MAAVKWMANIFVLPLFVVLAGPPGAHYSLFLEHVSPKWQFSQKKPFSGNQFRPILPPATGFENYNNFLPQPPPTTPDPATLGCGTPPASCPKTAYRSYDGSCNNLRNPILGTPQTPYARLLPANYGDRVSAPTLAQSGKQLPGARIVSLLLYPDVQIEDPKFTLNAMQYGQIITHDMSMIAGSTQAQPHQTKCCTPDGQLLEFANIPEHCFPILLPNDDPAHSQTNAKCMNFVRTITDRDRNCVGGYQPAEQLTAVNHFLDLSIVYGNTDQVNQQLRQYEGGRLRVDVRDGKQWPPRSNNVSGVCTIRSPEEACYLAGDARVNQNPQLTVLQIILLREHNRIADSLAKLNPHWDDETVFQEARRIAIAEHQFISYYEWLPIFIGLDNSLKNKIIYVTKNFVNDYDEDVDPTILNEHATAAFRYFHSLIAGHLDLVDEHRSSYGNLRLSDWFNRPAILEEGDNFDELTRGLATQPELASDPYHDSEITQFMFRAGQQFGSDLKAFDVQRNRDHGLASYNDYRVFCGLSKAVSFDDFLDVMTHESVKKLSTLFESPDDVDLTVGGSLEVHVPGTLSGPTFLCILTEQFYRTRVGDRFWFENKNNGFTKAQLNEIRKTSISRLLCDNGHHIEAMQPRGFERISHDNAVVPCESLPALDLSLWKEIHDYGVERPFDYADYSSEYFFKK</sequence>
<dbReference type="InterPro" id="IPR037120">
    <property type="entry name" value="Haem_peroxidase_sf_animal"/>
</dbReference>
<keyword evidence="2" id="KW-0349">Heme</keyword>
<dbReference type="OrthoDB" id="823504at2759"/>
<evidence type="ECO:0000256" key="3">
    <source>
        <dbReference type="SAM" id="SignalP"/>
    </source>
</evidence>
<keyword evidence="1" id="KW-0575">Peroxidase</keyword>
<dbReference type="CDD" id="cd09823">
    <property type="entry name" value="peroxinectin_like"/>
    <property type="match status" value="1"/>
</dbReference>
<comment type="caution">
    <text evidence="4">The sequence shown here is derived from an EMBL/GenBank/DDBJ whole genome shotgun (WGS) entry which is preliminary data.</text>
</comment>
<dbReference type="Proteomes" id="UP000292052">
    <property type="component" value="Unassembled WGS sequence"/>
</dbReference>
<dbReference type="EMBL" id="QDEB01129860">
    <property type="protein sequence ID" value="RZB39260.1"/>
    <property type="molecule type" value="Genomic_DNA"/>
</dbReference>
<evidence type="ECO:0008006" key="6">
    <source>
        <dbReference type="Google" id="ProtNLM"/>
    </source>
</evidence>
<name>A0A482V7T4_ASBVE</name>
<dbReference type="GO" id="GO:0004601">
    <property type="term" value="F:peroxidase activity"/>
    <property type="evidence" value="ECO:0007669"/>
    <property type="project" value="UniProtKB-KW"/>
</dbReference>
<reference evidence="4 5" key="1">
    <citation type="submission" date="2017-03" db="EMBL/GenBank/DDBJ databases">
        <title>Genome of the blue death feigning beetle - Asbolus verrucosus.</title>
        <authorList>
            <person name="Rider S.D."/>
        </authorList>
    </citation>
    <scope>NUCLEOTIDE SEQUENCE [LARGE SCALE GENOMIC DNA]</scope>
    <source>
        <strain evidence="4">Butters</strain>
        <tissue evidence="4">Head and leg muscle</tissue>
    </source>
</reference>
<dbReference type="Pfam" id="PF03098">
    <property type="entry name" value="An_peroxidase"/>
    <property type="match status" value="1"/>
</dbReference>
<dbReference type="PRINTS" id="PR00457">
    <property type="entry name" value="ANPEROXIDASE"/>
</dbReference>
<protein>
    <recommendedName>
        <fullName evidence="6">Peroxidase</fullName>
    </recommendedName>
</protein>
<dbReference type="InterPro" id="IPR019791">
    <property type="entry name" value="Haem_peroxidase_animal"/>
</dbReference>
<evidence type="ECO:0000256" key="1">
    <source>
        <dbReference type="ARBA" id="ARBA00022559"/>
    </source>
</evidence>
<keyword evidence="2" id="KW-0408">Iron</keyword>
<proteinExistence type="predicted"/>
<dbReference type="SUPFAM" id="SSF48113">
    <property type="entry name" value="Heme-dependent peroxidases"/>
    <property type="match status" value="1"/>
</dbReference>
<dbReference type="PROSITE" id="PS50292">
    <property type="entry name" value="PEROXIDASE_3"/>
    <property type="match status" value="1"/>
</dbReference>
<feature type="chain" id="PRO_5019751354" description="Peroxidase" evidence="3">
    <location>
        <begin position="28"/>
        <end position="684"/>
    </location>
</feature>
<evidence type="ECO:0000256" key="2">
    <source>
        <dbReference type="PIRSR" id="PIRSR619791-2"/>
    </source>
</evidence>
<organism evidence="4 5">
    <name type="scientific">Asbolus verrucosus</name>
    <name type="common">Desert ironclad beetle</name>
    <dbReference type="NCBI Taxonomy" id="1661398"/>
    <lineage>
        <taxon>Eukaryota</taxon>
        <taxon>Metazoa</taxon>
        <taxon>Ecdysozoa</taxon>
        <taxon>Arthropoda</taxon>
        <taxon>Hexapoda</taxon>
        <taxon>Insecta</taxon>
        <taxon>Pterygota</taxon>
        <taxon>Neoptera</taxon>
        <taxon>Endopterygota</taxon>
        <taxon>Coleoptera</taxon>
        <taxon>Polyphaga</taxon>
        <taxon>Cucujiformia</taxon>
        <taxon>Tenebrionidae</taxon>
        <taxon>Pimeliinae</taxon>
        <taxon>Asbolus</taxon>
    </lineage>
</organism>
<accession>A0A482V7T4</accession>
<keyword evidence="5" id="KW-1185">Reference proteome</keyword>
<dbReference type="GO" id="GO:0046872">
    <property type="term" value="F:metal ion binding"/>
    <property type="evidence" value="ECO:0007669"/>
    <property type="project" value="UniProtKB-KW"/>
</dbReference>
<feature type="signal peptide" evidence="3">
    <location>
        <begin position="1"/>
        <end position="27"/>
    </location>
</feature>
<keyword evidence="3" id="KW-0732">Signal</keyword>
<evidence type="ECO:0000313" key="4">
    <source>
        <dbReference type="EMBL" id="RZB39260.1"/>
    </source>
</evidence>
<evidence type="ECO:0000313" key="5">
    <source>
        <dbReference type="Proteomes" id="UP000292052"/>
    </source>
</evidence>